<dbReference type="Pfam" id="PF00756">
    <property type="entry name" value="Esterase"/>
    <property type="match status" value="1"/>
</dbReference>
<keyword evidence="1" id="KW-0732">Signal</keyword>
<dbReference type="InterPro" id="IPR029058">
    <property type="entry name" value="AB_hydrolase_fold"/>
</dbReference>
<feature type="signal peptide" evidence="1">
    <location>
        <begin position="1"/>
        <end position="23"/>
    </location>
</feature>
<dbReference type="EMBL" id="FPBP01000006">
    <property type="protein sequence ID" value="SFU69798.1"/>
    <property type="molecule type" value="Genomic_DNA"/>
</dbReference>
<organism evidence="2 3">
    <name type="scientific">Halomonas korlensis</name>
    <dbReference type="NCBI Taxonomy" id="463301"/>
    <lineage>
        <taxon>Bacteria</taxon>
        <taxon>Pseudomonadati</taxon>
        <taxon>Pseudomonadota</taxon>
        <taxon>Gammaproteobacteria</taxon>
        <taxon>Oceanospirillales</taxon>
        <taxon>Halomonadaceae</taxon>
        <taxon>Halomonas</taxon>
    </lineage>
</organism>
<dbReference type="InterPro" id="IPR000801">
    <property type="entry name" value="Esterase-like"/>
</dbReference>
<name>A0A1I7IA47_9GAMM</name>
<protein>
    <submittedName>
        <fullName evidence="2">Enterochelin esterase</fullName>
    </submittedName>
</protein>
<dbReference type="Proteomes" id="UP000198693">
    <property type="component" value="Unassembled WGS sequence"/>
</dbReference>
<reference evidence="3" key="1">
    <citation type="submission" date="2016-10" db="EMBL/GenBank/DDBJ databases">
        <authorList>
            <person name="Varghese N."/>
            <person name="Submissions S."/>
        </authorList>
    </citation>
    <scope>NUCLEOTIDE SEQUENCE [LARGE SCALE GENOMIC DNA]</scope>
    <source>
        <strain evidence="3">CGMCC 1.6981</strain>
    </source>
</reference>
<dbReference type="InterPro" id="IPR050583">
    <property type="entry name" value="Mycobacterial_A85_antigen"/>
</dbReference>
<evidence type="ECO:0000256" key="1">
    <source>
        <dbReference type="SAM" id="SignalP"/>
    </source>
</evidence>
<dbReference type="GO" id="GO:0016747">
    <property type="term" value="F:acyltransferase activity, transferring groups other than amino-acyl groups"/>
    <property type="evidence" value="ECO:0007669"/>
    <property type="project" value="TreeGrafter"/>
</dbReference>
<sequence>MLMKISVVALALLGFFQGSLAKAAGQISEQAFFSETLGRDYPYTIYLPDGYAVSHQAFPVIYLLHGSFGSETDWVRGGRLRQAVDRLIRQGVIPPSLIVMPGSQSWWIDGANEQARTAFLNDLIPHIEDSWHVVAKREWRGVAGLSAGGFGAVNFALEHPERFGAAAAFSPAIYHPLPPADSSAWYHPAFERDGEFDQELWEQRNYTAHLDAYLAKDIIVPLYLTAGHRDRFNTEHHARLLKRSLEPHQPGQVPMDVLPGGHTWRVWRASLPRGFDFMFRYLNGPVALESDDTLGATQSDASTLVSATPAE</sequence>
<dbReference type="RefSeq" id="WP_245784240.1">
    <property type="nucleotide sequence ID" value="NZ_FPBP01000006.1"/>
</dbReference>
<keyword evidence="3" id="KW-1185">Reference proteome</keyword>
<evidence type="ECO:0000313" key="2">
    <source>
        <dbReference type="EMBL" id="SFU69798.1"/>
    </source>
</evidence>
<dbReference type="STRING" id="463301.SAMN04487955_106152"/>
<accession>A0A1I7IA47</accession>
<evidence type="ECO:0000313" key="3">
    <source>
        <dbReference type="Proteomes" id="UP000198693"/>
    </source>
</evidence>
<dbReference type="Gene3D" id="3.40.50.1820">
    <property type="entry name" value="alpha/beta hydrolase"/>
    <property type="match status" value="1"/>
</dbReference>
<feature type="chain" id="PRO_5011751571" evidence="1">
    <location>
        <begin position="24"/>
        <end position="311"/>
    </location>
</feature>
<gene>
    <name evidence="2" type="ORF">SAMN04487955_106152</name>
</gene>
<dbReference type="PANTHER" id="PTHR48098">
    <property type="entry name" value="ENTEROCHELIN ESTERASE-RELATED"/>
    <property type="match status" value="1"/>
</dbReference>
<proteinExistence type="predicted"/>
<dbReference type="PANTHER" id="PTHR48098:SF1">
    <property type="entry name" value="DIACYLGLYCEROL ACYLTRANSFERASE_MYCOLYLTRANSFERASE AG85A"/>
    <property type="match status" value="1"/>
</dbReference>
<dbReference type="SUPFAM" id="SSF53474">
    <property type="entry name" value="alpha/beta-Hydrolases"/>
    <property type="match status" value="1"/>
</dbReference>
<dbReference type="AlphaFoldDB" id="A0A1I7IA47"/>